<dbReference type="Proteomes" id="UP001497444">
    <property type="component" value="Chromosome 6"/>
</dbReference>
<accession>A0ABP0X939</accession>
<sequence length="121" mass="14056">MSSSLLPTITIFIGFILILRQKVARVLTHIVPKTRNTSIFHLAHLTLDLTFLHHQQHWICRVTTQTRKETSIVTWVSSIYQQKHQICNPNTKRNQHCFGLEGGFAPNIVVYFQNILDLFQC</sequence>
<evidence type="ECO:0000313" key="1">
    <source>
        <dbReference type="EMBL" id="CAK9275177.1"/>
    </source>
</evidence>
<dbReference type="EMBL" id="OZ020101">
    <property type="protein sequence ID" value="CAK9275177.1"/>
    <property type="molecule type" value="Genomic_DNA"/>
</dbReference>
<protein>
    <submittedName>
        <fullName evidence="1">Uncharacterized protein</fullName>
    </submittedName>
</protein>
<keyword evidence="2" id="KW-1185">Reference proteome</keyword>
<proteinExistence type="predicted"/>
<evidence type="ECO:0000313" key="2">
    <source>
        <dbReference type="Proteomes" id="UP001497444"/>
    </source>
</evidence>
<gene>
    <name evidence="1" type="ORF">CSSPJE1EN1_LOCUS20655</name>
</gene>
<organism evidence="1 2">
    <name type="scientific">Sphagnum jensenii</name>
    <dbReference type="NCBI Taxonomy" id="128206"/>
    <lineage>
        <taxon>Eukaryota</taxon>
        <taxon>Viridiplantae</taxon>
        <taxon>Streptophyta</taxon>
        <taxon>Embryophyta</taxon>
        <taxon>Bryophyta</taxon>
        <taxon>Sphagnophytina</taxon>
        <taxon>Sphagnopsida</taxon>
        <taxon>Sphagnales</taxon>
        <taxon>Sphagnaceae</taxon>
        <taxon>Sphagnum</taxon>
    </lineage>
</organism>
<name>A0ABP0X939_9BRYO</name>
<reference evidence="1" key="1">
    <citation type="submission" date="2024-02" db="EMBL/GenBank/DDBJ databases">
        <authorList>
            <consortium name="ELIXIR-Norway"/>
            <consortium name="Elixir Norway"/>
        </authorList>
    </citation>
    <scope>NUCLEOTIDE SEQUENCE</scope>
</reference>